<sequence length="264" mass="31348">MKSVHCIIFIFFGLTLYGQDLISVQWLNSEQLEKNQQFIGKDIYDNTYLLENNTLKKKNNTQTGNYTNLKLGKLYRVDITNPLQLLLFYSDFKTFILLDKELSEVKEINLETEFSTLDITYLGVSIKKRCWMFNSANNTIFQYNLSDSKITPIYIIKSDKVKYCYSTLNNFFWIDSENTILGIDIYGKEVLRYNLDSDLDEIQIEGLKKIFYRYQQKIYYIDLLENKKYLIQIPEKTVDGFFYNTQKLSIFTNQKINNYLINIP</sequence>
<comment type="caution">
    <text evidence="1">The sequence shown here is derived from an EMBL/GenBank/DDBJ whole genome shotgun (WGS) entry which is preliminary data.</text>
</comment>
<keyword evidence="2" id="KW-1185">Reference proteome</keyword>
<proteinExistence type="predicted"/>
<reference evidence="1 2" key="1">
    <citation type="submission" date="2019-03" db="EMBL/GenBank/DDBJ databases">
        <title>Genomic Encyclopedia of Archaeal and Bacterial Type Strains, Phase II (KMG-II): from individual species to whole genera.</title>
        <authorList>
            <person name="Goeker M."/>
        </authorList>
    </citation>
    <scope>NUCLEOTIDE SEQUENCE [LARGE SCALE GENOMIC DNA]</scope>
    <source>
        <strain evidence="1 2">DSM 28213</strain>
    </source>
</reference>
<dbReference type="EMBL" id="SOAG01000005">
    <property type="protein sequence ID" value="TDS64173.1"/>
    <property type="molecule type" value="Genomic_DNA"/>
</dbReference>
<evidence type="ECO:0000313" key="1">
    <source>
        <dbReference type="EMBL" id="TDS64173.1"/>
    </source>
</evidence>
<dbReference type="Proteomes" id="UP000295215">
    <property type="component" value="Unassembled WGS sequence"/>
</dbReference>
<protein>
    <submittedName>
        <fullName evidence="1">Uncharacterized protein</fullName>
    </submittedName>
</protein>
<name>A0A4R7F2L7_9FLAO</name>
<accession>A0A4R7F2L7</accession>
<dbReference type="AlphaFoldDB" id="A0A4R7F2L7"/>
<dbReference type="OrthoDB" id="1143207at2"/>
<organism evidence="1 2">
    <name type="scientific">Myroides indicus</name>
    <dbReference type="NCBI Taxonomy" id="1323422"/>
    <lineage>
        <taxon>Bacteria</taxon>
        <taxon>Pseudomonadati</taxon>
        <taxon>Bacteroidota</taxon>
        <taxon>Flavobacteriia</taxon>
        <taxon>Flavobacteriales</taxon>
        <taxon>Flavobacteriaceae</taxon>
        <taxon>Myroides</taxon>
    </lineage>
</organism>
<evidence type="ECO:0000313" key="2">
    <source>
        <dbReference type="Proteomes" id="UP000295215"/>
    </source>
</evidence>
<gene>
    <name evidence="1" type="ORF">C8P70_10522</name>
</gene>
<dbReference type="RefSeq" id="WP_133711869.1">
    <property type="nucleotide sequence ID" value="NZ_SOAG01000005.1"/>
</dbReference>